<dbReference type="KEGG" id="sna:Snas_3654"/>
<dbReference type="Gene3D" id="3.40.50.261">
    <property type="entry name" value="Succinyl-CoA synthetase domains"/>
    <property type="match status" value="2"/>
</dbReference>
<proteinExistence type="predicted"/>
<dbReference type="InterPro" id="IPR016102">
    <property type="entry name" value="Succinyl-CoA_synth-like"/>
</dbReference>
<dbReference type="SUPFAM" id="SSF52210">
    <property type="entry name" value="Succinyl-CoA synthetase domains"/>
    <property type="match status" value="2"/>
</dbReference>
<evidence type="ECO:0000313" key="3">
    <source>
        <dbReference type="Proteomes" id="UP000000844"/>
    </source>
</evidence>
<organism evidence="2 3">
    <name type="scientific">Stackebrandtia nassauensis (strain DSM 44728 / CIP 108903 / NRRL B-16338 / NBRC 102104 / LLR-40K-21)</name>
    <dbReference type="NCBI Taxonomy" id="446470"/>
    <lineage>
        <taxon>Bacteria</taxon>
        <taxon>Bacillati</taxon>
        <taxon>Actinomycetota</taxon>
        <taxon>Actinomycetes</taxon>
        <taxon>Glycomycetales</taxon>
        <taxon>Glycomycetaceae</taxon>
        <taxon>Stackebrandtia</taxon>
    </lineage>
</organism>
<dbReference type="Proteomes" id="UP000000844">
    <property type="component" value="Chromosome"/>
</dbReference>
<dbReference type="Gene3D" id="3.40.630.30">
    <property type="match status" value="1"/>
</dbReference>
<dbReference type="PANTHER" id="PTHR42793">
    <property type="entry name" value="COA BINDING DOMAIN CONTAINING PROTEIN"/>
    <property type="match status" value="1"/>
</dbReference>
<dbReference type="SUPFAM" id="SSF55729">
    <property type="entry name" value="Acyl-CoA N-acyltransferases (Nat)"/>
    <property type="match status" value="1"/>
</dbReference>
<dbReference type="eggNOG" id="COG1042">
    <property type="taxonomic scope" value="Bacteria"/>
</dbReference>
<accession>D3PXI2</accession>
<dbReference type="InterPro" id="IPR003781">
    <property type="entry name" value="CoA-bd"/>
</dbReference>
<dbReference type="AlphaFoldDB" id="D3PXI2"/>
<sequence length="795" mass="83097">MMDSRGAALTRDGHVIGIRPVQATDAAGLAACHRHADEHDLRWRFFSYGADSVEREVKRLLRPASEDFAALVALDHERIIAVASYERGSHDRGHAVAAVFVDPRHHGRGIATLLLERLGAVAAAHGVRRLSGHVRADNYPMLKVACGLSADAVAPAIGSTVEVELPTVWIGRALDEVGERERVAKAASLTTLMRPRVVAVMGTGLPRHGPEMLRAIMSHGFTGRVYAVSAHGGRMAGLDCHPSLADLPEPVDLAVIAMPEIACATTVDETAAAGVRAAILTGDVSATVARDLVERARRHDLRLLGPGSLGLITTATQVRLTACTAPVEVDAGTVALSSRSASVGSAMLAQAARRGLGIGAFVCRGSGVDIDDSDLLSYWHDDPHCHVVALCLDALPHPRGFARLTRSVSRRKPVIALPAEAADTWDAWCAYTGVIGVSTVDEMLDTAAMLTGQPTATGDRVAVVGNARGLNELALAAATRAGLFAPALSPGLRERLRMAASATDTATVDLDVAVSAEAFGGAISTLATSGEVDVLAVNLDVSASGDVPWYLDTIAETLDATGLPIAVVLTGIAEPPRHLGKRHVPVFALPEPAMTALGHVVAYAHWRREPEASGRPLPSVDDAGARRLVDAAVRAGAGPQSMDWTARLLAMYGIPVAASHATTSVGRAAGAIELAAAIVRDRSGDAMVMLGLGGANADLIDDRVYRYPPLTDAEAGRMWRSLRAAALLRGDAVDTDEVEDLVSRLARLADDVPEIAELSLDPILAGPDGLMVVNAELRLTPDATTTALAGTLPTA</sequence>
<dbReference type="eggNOG" id="COG1247">
    <property type="taxonomic scope" value="Bacteria"/>
</dbReference>
<dbReference type="GO" id="GO:0016747">
    <property type="term" value="F:acyltransferase activity, transferring groups other than amino-acyl groups"/>
    <property type="evidence" value="ECO:0007669"/>
    <property type="project" value="InterPro"/>
</dbReference>
<dbReference type="SUPFAM" id="SSF56059">
    <property type="entry name" value="Glutathione synthetase ATP-binding domain-like"/>
    <property type="match status" value="1"/>
</dbReference>
<dbReference type="STRING" id="446470.Snas_3654"/>
<dbReference type="EMBL" id="CP001778">
    <property type="protein sequence ID" value="ADD43312.1"/>
    <property type="molecule type" value="Genomic_DNA"/>
</dbReference>
<protein>
    <submittedName>
        <fullName evidence="2">GCN5-related N-acetyltransferase</fullName>
    </submittedName>
</protein>
<evidence type="ECO:0000259" key="1">
    <source>
        <dbReference type="PROSITE" id="PS51186"/>
    </source>
</evidence>
<dbReference type="Pfam" id="PF00583">
    <property type="entry name" value="Acetyltransf_1"/>
    <property type="match status" value="1"/>
</dbReference>
<keyword evidence="2" id="KW-0808">Transferase</keyword>
<dbReference type="Pfam" id="PF13380">
    <property type="entry name" value="CoA_binding_2"/>
    <property type="match status" value="1"/>
</dbReference>
<dbReference type="InterPro" id="IPR036291">
    <property type="entry name" value="NAD(P)-bd_dom_sf"/>
</dbReference>
<dbReference type="InterPro" id="IPR032875">
    <property type="entry name" value="Succ_CoA_lig_flav_dom"/>
</dbReference>
<keyword evidence="3" id="KW-1185">Reference proteome</keyword>
<dbReference type="InterPro" id="IPR016181">
    <property type="entry name" value="Acyl_CoA_acyltransferase"/>
</dbReference>
<dbReference type="Gene3D" id="3.40.50.720">
    <property type="entry name" value="NAD(P)-binding Rossmann-like Domain"/>
    <property type="match status" value="1"/>
</dbReference>
<name>D3PXI2_STANL</name>
<dbReference type="SUPFAM" id="SSF51735">
    <property type="entry name" value="NAD(P)-binding Rossmann-fold domains"/>
    <property type="match status" value="1"/>
</dbReference>
<dbReference type="CDD" id="cd04301">
    <property type="entry name" value="NAT_SF"/>
    <property type="match status" value="1"/>
</dbReference>
<reference evidence="2 3" key="1">
    <citation type="journal article" date="2009" name="Stand. Genomic Sci.">
        <title>Complete genome sequence of Stackebrandtia nassauensis type strain (LLR-40K-21).</title>
        <authorList>
            <person name="Munk C."/>
            <person name="Lapidus A."/>
            <person name="Copeland A."/>
            <person name="Jando M."/>
            <person name="Mayilraj S."/>
            <person name="Glavina Del Rio T."/>
            <person name="Nolan M."/>
            <person name="Chen F."/>
            <person name="Lucas S."/>
            <person name="Tice H."/>
            <person name="Cheng J.F."/>
            <person name="Han C."/>
            <person name="Detter J.C."/>
            <person name="Bruce D."/>
            <person name="Goodwin L."/>
            <person name="Chain P."/>
            <person name="Pitluck S."/>
            <person name="Goker M."/>
            <person name="Ovchinikova G."/>
            <person name="Pati A."/>
            <person name="Ivanova N."/>
            <person name="Mavromatis K."/>
            <person name="Chen A."/>
            <person name="Palaniappan K."/>
            <person name="Land M."/>
            <person name="Hauser L."/>
            <person name="Chang Y.J."/>
            <person name="Jeffries C.D."/>
            <person name="Bristow J."/>
            <person name="Eisen J.A."/>
            <person name="Markowitz V."/>
            <person name="Hugenholtz P."/>
            <person name="Kyrpides N.C."/>
            <person name="Klenk H.P."/>
        </authorList>
    </citation>
    <scope>NUCLEOTIDE SEQUENCE [LARGE SCALE GENOMIC DNA]</scope>
    <source>
        <strain evidence="3">DSM 44728 / CIP 108903 / NRRL B-16338 / NBRC 102104 / LLR-40K-21</strain>
    </source>
</reference>
<dbReference type="RefSeq" id="WP_013018883.1">
    <property type="nucleotide sequence ID" value="NC_013947.1"/>
</dbReference>
<dbReference type="Pfam" id="PF13549">
    <property type="entry name" value="ATP-grasp_5"/>
    <property type="match status" value="1"/>
</dbReference>
<dbReference type="HOGENOM" id="CLU_007415_3_0_11"/>
<evidence type="ECO:0000313" key="2">
    <source>
        <dbReference type="EMBL" id="ADD43312.1"/>
    </source>
</evidence>
<dbReference type="PROSITE" id="PS51186">
    <property type="entry name" value="GNAT"/>
    <property type="match status" value="1"/>
</dbReference>
<dbReference type="InterPro" id="IPR000182">
    <property type="entry name" value="GNAT_dom"/>
</dbReference>
<dbReference type="SMART" id="SM00881">
    <property type="entry name" value="CoA_binding"/>
    <property type="match status" value="1"/>
</dbReference>
<gene>
    <name evidence="2" type="ordered locus">Snas_3654</name>
</gene>
<feature type="domain" description="N-acetyltransferase" evidence="1">
    <location>
        <begin position="16"/>
        <end position="181"/>
    </location>
</feature>
<dbReference type="PANTHER" id="PTHR42793:SF1">
    <property type="entry name" value="PEPTIDYL-LYSINE N-ACETYLTRANSFERASE PATZ"/>
    <property type="match status" value="1"/>
</dbReference>
<dbReference type="Pfam" id="PF13607">
    <property type="entry name" value="Succ_CoA_lig"/>
    <property type="match status" value="1"/>
</dbReference>
<dbReference type="Gene3D" id="3.30.470.20">
    <property type="entry name" value="ATP-grasp fold, B domain"/>
    <property type="match status" value="1"/>
</dbReference>